<feature type="domain" description="IrrE N-terminal-like" evidence="1">
    <location>
        <begin position="54"/>
        <end position="184"/>
    </location>
</feature>
<sequence length="273" mass="31372">MGDIIDESLYKKQNMQFERTNEAAKAFAANYCGNTIIRDSIFGIASNYARKRELSLEILRYPFKDDELWAFTFIKKGTIFLCVNSDLPVCKQIFAMAHELYHIHCYAEDINTNTITGGSLLDSRTADEEATSQEDLEANAFAGLLLMPDASVIEQFKMFGLSKEKLDVDGVIILMDIFALPYKAVILRLVESGIIEEKKARELLKADSKYITDRIKLTGKAERWQKDSNDLIYYGSLLENLKFNSEHDLLVNTREKSDRAYLEKISREFRKER</sequence>
<dbReference type="Proteomes" id="UP001446032">
    <property type="component" value="Unassembled WGS sequence"/>
</dbReference>
<gene>
    <name evidence="2" type="ORF">WMO75_09415</name>
</gene>
<dbReference type="Gene3D" id="1.10.10.2910">
    <property type="match status" value="1"/>
</dbReference>
<dbReference type="InterPro" id="IPR010359">
    <property type="entry name" value="IrrE_HExxH"/>
</dbReference>
<name>A0ABV1AL70_9FIRM</name>
<comment type="caution">
    <text evidence="2">The sequence shown here is derived from an EMBL/GenBank/DDBJ whole genome shotgun (WGS) entry which is preliminary data.</text>
</comment>
<evidence type="ECO:0000313" key="3">
    <source>
        <dbReference type="Proteomes" id="UP001446032"/>
    </source>
</evidence>
<organism evidence="2 3">
    <name type="scientific">Blautia intestinihominis</name>
    <dbReference type="NCBI Taxonomy" id="3133152"/>
    <lineage>
        <taxon>Bacteria</taxon>
        <taxon>Bacillati</taxon>
        <taxon>Bacillota</taxon>
        <taxon>Clostridia</taxon>
        <taxon>Lachnospirales</taxon>
        <taxon>Lachnospiraceae</taxon>
        <taxon>Blautia</taxon>
    </lineage>
</organism>
<evidence type="ECO:0000259" key="1">
    <source>
        <dbReference type="Pfam" id="PF06114"/>
    </source>
</evidence>
<evidence type="ECO:0000313" key="2">
    <source>
        <dbReference type="EMBL" id="MEQ2358547.1"/>
    </source>
</evidence>
<accession>A0ABV1AL70</accession>
<dbReference type="RefSeq" id="WP_349077944.1">
    <property type="nucleotide sequence ID" value="NZ_JBBMEI010000025.1"/>
</dbReference>
<dbReference type="EMBL" id="JBBMEI010000025">
    <property type="protein sequence ID" value="MEQ2358547.1"/>
    <property type="molecule type" value="Genomic_DNA"/>
</dbReference>
<reference evidence="2 3" key="1">
    <citation type="submission" date="2024-03" db="EMBL/GenBank/DDBJ databases">
        <title>Human intestinal bacterial collection.</title>
        <authorList>
            <person name="Pauvert C."/>
            <person name="Hitch T.C.A."/>
            <person name="Clavel T."/>
        </authorList>
    </citation>
    <scope>NUCLEOTIDE SEQUENCE [LARGE SCALE GENOMIC DNA]</scope>
    <source>
        <strain evidence="2 3">CLA-AA-H95</strain>
    </source>
</reference>
<protein>
    <submittedName>
        <fullName evidence="2">ImmA/IrrE family metallo-endopeptidase</fullName>
    </submittedName>
</protein>
<proteinExistence type="predicted"/>
<dbReference type="Pfam" id="PF06114">
    <property type="entry name" value="Peptidase_M78"/>
    <property type="match status" value="1"/>
</dbReference>
<keyword evidence="3" id="KW-1185">Reference proteome</keyword>